<sequence>MKMKIINCRTLASLFAFIVVVYLLGFSSFCLHHGQNNLARDQRGVSLSRKLLSSSWASVSTTGKKLSGSKRQPKKAVEQSLKKAPHSVPNPKHNK</sequence>
<proteinExistence type="predicted"/>
<accession>A0AAD7VD83</accession>
<gene>
    <name evidence="2" type="ORF">O6P43_009484</name>
</gene>
<dbReference type="AlphaFoldDB" id="A0AAD7VD83"/>
<reference evidence="2" key="1">
    <citation type="journal article" date="2023" name="Science">
        <title>Elucidation of the pathway for biosynthesis of saponin adjuvants from the soapbark tree.</title>
        <authorList>
            <person name="Reed J."/>
            <person name="Orme A."/>
            <person name="El-Demerdash A."/>
            <person name="Owen C."/>
            <person name="Martin L.B.B."/>
            <person name="Misra R.C."/>
            <person name="Kikuchi S."/>
            <person name="Rejzek M."/>
            <person name="Martin A.C."/>
            <person name="Harkess A."/>
            <person name="Leebens-Mack J."/>
            <person name="Louveau T."/>
            <person name="Stephenson M.J."/>
            <person name="Osbourn A."/>
        </authorList>
    </citation>
    <scope>NUCLEOTIDE SEQUENCE</scope>
    <source>
        <strain evidence="2">S10</strain>
    </source>
</reference>
<comment type="caution">
    <text evidence="2">The sequence shown here is derived from an EMBL/GenBank/DDBJ whole genome shotgun (WGS) entry which is preliminary data.</text>
</comment>
<dbReference type="KEGG" id="qsa:O6P43_009484"/>
<feature type="region of interest" description="Disordered" evidence="1">
    <location>
        <begin position="60"/>
        <end position="95"/>
    </location>
</feature>
<organism evidence="2 3">
    <name type="scientific">Quillaja saponaria</name>
    <name type="common">Soap bark tree</name>
    <dbReference type="NCBI Taxonomy" id="32244"/>
    <lineage>
        <taxon>Eukaryota</taxon>
        <taxon>Viridiplantae</taxon>
        <taxon>Streptophyta</taxon>
        <taxon>Embryophyta</taxon>
        <taxon>Tracheophyta</taxon>
        <taxon>Spermatophyta</taxon>
        <taxon>Magnoliopsida</taxon>
        <taxon>eudicotyledons</taxon>
        <taxon>Gunneridae</taxon>
        <taxon>Pentapetalae</taxon>
        <taxon>rosids</taxon>
        <taxon>fabids</taxon>
        <taxon>Fabales</taxon>
        <taxon>Quillajaceae</taxon>
        <taxon>Quillaja</taxon>
    </lineage>
</organism>
<evidence type="ECO:0000256" key="1">
    <source>
        <dbReference type="SAM" id="MobiDB-lite"/>
    </source>
</evidence>
<evidence type="ECO:0000313" key="3">
    <source>
        <dbReference type="Proteomes" id="UP001163823"/>
    </source>
</evidence>
<evidence type="ECO:0000313" key="2">
    <source>
        <dbReference type="EMBL" id="KAJ7971454.1"/>
    </source>
</evidence>
<dbReference type="Proteomes" id="UP001163823">
    <property type="component" value="Chromosome 4"/>
</dbReference>
<dbReference type="EMBL" id="JARAOO010000004">
    <property type="protein sequence ID" value="KAJ7971454.1"/>
    <property type="molecule type" value="Genomic_DNA"/>
</dbReference>
<protein>
    <submittedName>
        <fullName evidence="2">CLAVATA3/ESR-related 39</fullName>
    </submittedName>
</protein>
<name>A0AAD7VD83_QUISA</name>
<keyword evidence="3" id="KW-1185">Reference proteome</keyword>